<name>A0AAV7E6R6_ARIFI</name>
<proteinExistence type="predicted"/>
<sequence length="112" mass="12439">MCDNLPLNVRAGLQCEGGARCSVRAEFYGRVGHYVRAGRCLQADLWWFFVSARSWKGSLLDWVLSRAGVHDWARHVWVMGACLARFSAGRALGLSCCWAGRELGLAVILGWP</sequence>
<reference evidence="1 2" key="1">
    <citation type="submission" date="2021-07" db="EMBL/GenBank/DDBJ databases">
        <title>The Aristolochia fimbriata genome: insights into angiosperm evolution, floral development and chemical biosynthesis.</title>
        <authorList>
            <person name="Jiao Y."/>
        </authorList>
    </citation>
    <scope>NUCLEOTIDE SEQUENCE [LARGE SCALE GENOMIC DNA]</scope>
    <source>
        <strain evidence="1">IBCAS-2021</strain>
        <tissue evidence="1">Leaf</tissue>
    </source>
</reference>
<gene>
    <name evidence="1" type="ORF">H6P81_015683</name>
</gene>
<dbReference type="Proteomes" id="UP000825729">
    <property type="component" value="Unassembled WGS sequence"/>
</dbReference>
<accession>A0AAV7E6R6</accession>
<organism evidence="1 2">
    <name type="scientific">Aristolochia fimbriata</name>
    <name type="common">White veined hardy Dutchman's pipe vine</name>
    <dbReference type="NCBI Taxonomy" id="158543"/>
    <lineage>
        <taxon>Eukaryota</taxon>
        <taxon>Viridiplantae</taxon>
        <taxon>Streptophyta</taxon>
        <taxon>Embryophyta</taxon>
        <taxon>Tracheophyta</taxon>
        <taxon>Spermatophyta</taxon>
        <taxon>Magnoliopsida</taxon>
        <taxon>Magnoliidae</taxon>
        <taxon>Piperales</taxon>
        <taxon>Aristolochiaceae</taxon>
        <taxon>Aristolochia</taxon>
    </lineage>
</organism>
<dbReference type="EMBL" id="JAINDJ010000006">
    <property type="protein sequence ID" value="KAG9444343.1"/>
    <property type="molecule type" value="Genomic_DNA"/>
</dbReference>
<evidence type="ECO:0000313" key="2">
    <source>
        <dbReference type="Proteomes" id="UP000825729"/>
    </source>
</evidence>
<protein>
    <submittedName>
        <fullName evidence="1">Uncharacterized protein</fullName>
    </submittedName>
</protein>
<keyword evidence="2" id="KW-1185">Reference proteome</keyword>
<evidence type="ECO:0000313" key="1">
    <source>
        <dbReference type="EMBL" id="KAG9444343.1"/>
    </source>
</evidence>
<comment type="caution">
    <text evidence="1">The sequence shown here is derived from an EMBL/GenBank/DDBJ whole genome shotgun (WGS) entry which is preliminary data.</text>
</comment>
<dbReference type="AlphaFoldDB" id="A0AAV7E6R6"/>